<keyword evidence="1" id="KW-0732">Signal</keyword>
<accession>A0ABS3KME1</accession>
<proteinExistence type="predicted"/>
<evidence type="ECO:0000313" key="2">
    <source>
        <dbReference type="EMBL" id="MBO1078612.1"/>
    </source>
</evidence>
<gene>
    <name evidence="2" type="ORF">IAI61_06185</name>
</gene>
<feature type="chain" id="PRO_5047172185" evidence="1">
    <location>
        <begin position="23"/>
        <end position="194"/>
    </location>
</feature>
<comment type="caution">
    <text evidence="2">The sequence shown here is derived from an EMBL/GenBank/DDBJ whole genome shotgun (WGS) entry which is preliminary data.</text>
</comment>
<reference evidence="2 3" key="1">
    <citation type="submission" date="2020-09" db="EMBL/GenBank/DDBJ databases">
        <title>Roseomonas.</title>
        <authorList>
            <person name="Zhu W."/>
        </authorList>
    </citation>
    <scope>NUCLEOTIDE SEQUENCE [LARGE SCALE GENOMIC DNA]</scope>
    <source>
        <strain evidence="2 3">573</strain>
    </source>
</reference>
<feature type="signal peptide" evidence="1">
    <location>
        <begin position="1"/>
        <end position="22"/>
    </location>
</feature>
<protein>
    <submittedName>
        <fullName evidence="2">SHOCT domain-containing protein</fullName>
    </submittedName>
</protein>
<keyword evidence="3" id="KW-1185">Reference proteome</keyword>
<evidence type="ECO:0000313" key="3">
    <source>
        <dbReference type="Proteomes" id="UP001518989"/>
    </source>
</evidence>
<name>A0ABS3KME1_9PROT</name>
<organism evidence="2 3">
    <name type="scientific">Roseomonas haemaphysalidis</name>
    <dbReference type="NCBI Taxonomy" id="2768162"/>
    <lineage>
        <taxon>Bacteria</taxon>
        <taxon>Pseudomonadati</taxon>
        <taxon>Pseudomonadota</taxon>
        <taxon>Alphaproteobacteria</taxon>
        <taxon>Acetobacterales</taxon>
        <taxon>Roseomonadaceae</taxon>
        <taxon>Roseomonas</taxon>
    </lineage>
</organism>
<dbReference type="PROSITE" id="PS51257">
    <property type="entry name" value="PROKAR_LIPOPROTEIN"/>
    <property type="match status" value="1"/>
</dbReference>
<dbReference type="EMBL" id="JACTNG010000002">
    <property type="protein sequence ID" value="MBO1078612.1"/>
    <property type="molecule type" value="Genomic_DNA"/>
</dbReference>
<evidence type="ECO:0000256" key="1">
    <source>
        <dbReference type="SAM" id="SignalP"/>
    </source>
</evidence>
<dbReference type="Proteomes" id="UP001518989">
    <property type="component" value="Unassembled WGS sequence"/>
</dbReference>
<dbReference type="RefSeq" id="WP_207416026.1">
    <property type="nucleotide sequence ID" value="NZ_CP061178.1"/>
</dbReference>
<sequence length="194" mass="20437">MRRLLAASLLCLGLAACGTTQVSMPYSATATPVAVGRPVVTVAAVTDRREDGREDANWIGTIRGGFGNPIKRLEADRPVTEVVRAAFTDGLAARGMLAQGTGRYALSVEVLQFKSDQLSRREATVEFRVSLAPATGGPPVLVVQERANQVGGSAITLTAGVFGSLDDLRAIALSTMNEAVDRVLNRPDFAAALR</sequence>